<sequence length="230" mass="24992">MKTLGLIGGMSWESTLPYYRAINEGIKQRLGGLHSAKLVLWSVDFYEIEACQASGDWDKAGQMLADAAVALKRAGAEGIVLCTNTMHKVAQPIIDQSGLPFLHIADGTAEAIKRAGMSQVALLGTRYTMEQDFYRGPMLAQHGITTLIPDEADRQQINRIIFDELCQGQFTAESKSRYLAIIDGLVARGAEGVIFGCTEIGLLLKASDCPVPVFDTTAIHAQAAVEFMLR</sequence>
<dbReference type="Proteomes" id="UP000239181">
    <property type="component" value="Unassembled WGS sequence"/>
</dbReference>
<name>A0A2S9I8W2_9GAMM</name>
<accession>A0A2S9I8W2</accession>
<evidence type="ECO:0000256" key="2">
    <source>
        <dbReference type="ARBA" id="ARBA00023235"/>
    </source>
</evidence>
<dbReference type="InterPro" id="IPR004380">
    <property type="entry name" value="Asp_race"/>
</dbReference>
<dbReference type="NCBIfam" id="TIGR00035">
    <property type="entry name" value="asp_race"/>
    <property type="match status" value="1"/>
</dbReference>
<dbReference type="PANTHER" id="PTHR21198">
    <property type="entry name" value="GLUTAMATE RACEMASE"/>
    <property type="match status" value="1"/>
</dbReference>
<organism evidence="3 4">
    <name type="scientific">Pantoea coffeiphila</name>
    <dbReference type="NCBI Taxonomy" id="1465635"/>
    <lineage>
        <taxon>Bacteria</taxon>
        <taxon>Pseudomonadati</taxon>
        <taxon>Pseudomonadota</taxon>
        <taxon>Gammaproteobacteria</taxon>
        <taxon>Enterobacterales</taxon>
        <taxon>Erwiniaceae</taxon>
        <taxon>Pantoea</taxon>
    </lineage>
</organism>
<proteinExistence type="inferred from homology"/>
<evidence type="ECO:0000313" key="3">
    <source>
        <dbReference type="EMBL" id="PRD14215.1"/>
    </source>
</evidence>
<dbReference type="Pfam" id="PF01177">
    <property type="entry name" value="Asp_Glu_race"/>
    <property type="match status" value="1"/>
</dbReference>
<protein>
    <submittedName>
        <fullName evidence="3">Aspartate/glutamate racemase</fullName>
    </submittedName>
</protein>
<evidence type="ECO:0000256" key="1">
    <source>
        <dbReference type="ARBA" id="ARBA00007847"/>
    </source>
</evidence>
<dbReference type="SUPFAM" id="SSF53681">
    <property type="entry name" value="Aspartate/glutamate racemase"/>
    <property type="match status" value="2"/>
</dbReference>
<dbReference type="OrthoDB" id="9803739at2"/>
<comment type="caution">
    <text evidence="3">The sequence shown here is derived from an EMBL/GenBank/DDBJ whole genome shotgun (WGS) entry which is preliminary data.</text>
</comment>
<keyword evidence="2" id="KW-0413">Isomerase</keyword>
<dbReference type="InterPro" id="IPR015942">
    <property type="entry name" value="Asp/Glu/hydantoin_racemase"/>
</dbReference>
<reference evidence="3 4" key="1">
    <citation type="submission" date="2017-10" db="EMBL/GenBank/DDBJ databases">
        <title>Draft genome of two endophytic bacteria isolated from 'guarana' Paullinia cupana (Mart.) Ducke.</title>
        <authorList>
            <person name="Siqueira K.A."/>
            <person name="Liotti R.G."/>
            <person name="Mendes T.A."/>
            <person name="Soares M.A."/>
        </authorList>
    </citation>
    <scope>NUCLEOTIDE SEQUENCE [LARGE SCALE GENOMIC DNA]</scope>
    <source>
        <strain evidence="3 4">342</strain>
    </source>
</reference>
<dbReference type="PANTHER" id="PTHR21198:SF7">
    <property type="entry name" value="ASPARTATE-GLUTAMATE RACEMASE FAMILY"/>
    <property type="match status" value="1"/>
</dbReference>
<dbReference type="GO" id="GO:0047661">
    <property type="term" value="F:amino-acid racemase activity"/>
    <property type="evidence" value="ECO:0007669"/>
    <property type="project" value="InterPro"/>
</dbReference>
<dbReference type="InterPro" id="IPR001920">
    <property type="entry name" value="Asp/Glu_race"/>
</dbReference>
<dbReference type="Gene3D" id="3.40.50.1860">
    <property type="match status" value="2"/>
</dbReference>
<keyword evidence="4" id="KW-1185">Reference proteome</keyword>
<dbReference type="RefSeq" id="WP_105593873.1">
    <property type="nucleotide sequence ID" value="NZ_PDET01000012.1"/>
</dbReference>
<evidence type="ECO:0000313" key="4">
    <source>
        <dbReference type="Proteomes" id="UP000239181"/>
    </source>
</evidence>
<dbReference type="AlphaFoldDB" id="A0A2S9I8W2"/>
<comment type="similarity">
    <text evidence="1">Belongs to the aspartate/glutamate racemases family.</text>
</comment>
<dbReference type="EMBL" id="PDET01000012">
    <property type="protein sequence ID" value="PRD14215.1"/>
    <property type="molecule type" value="Genomic_DNA"/>
</dbReference>
<gene>
    <name evidence="3" type="ORF">CQW29_16710</name>
</gene>